<dbReference type="Gene3D" id="1.10.287.70">
    <property type="match status" value="1"/>
</dbReference>
<dbReference type="PANTHER" id="PTHR42643:SF30">
    <property type="entry name" value="IONOTROPIC RECEPTOR 40A-RELATED"/>
    <property type="match status" value="1"/>
</dbReference>
<evidence type="ECO:0000256" key="7">
    <source>
        <dbReference type="ARBA" id="ARBA00023170"/>
    </source>
</evidence>
<feature type="transmembrane region" description="Helical" evidence="9">
    <location>
        <begin position="400"/>
        <end position="424"/>
    </location>
</feature>
<feature type="transmembrane region" description="Helical" evidence="9">
    <location>
        <begin position="590"/>
        <end position="610"/>
    </location>
</feature>
<gene>
    <name evidence="11" type="primary">Grid1_1</name>
    <name evidence="13" type="synonym">LOC112691899</name>
    <name evidence="11" type="ORF">g.120292</name>
</gene>
<evidence type="ECO:0000256" key="3">
    <source>
        <dbReference type="ARBA" id="ARBA00022475"/>
    </source>
</evidence>
<dbReference type="GO" id="GO:0015276">
    <property type="term" value="F:ligand-gated monoatomic ion channel activity"/>
    <property type="evidence" value="ECO:0007669"/>
    <property type="project" value="InterPro"/>
</dbReference>
<name>A0A2S2QIU2_9HEMI</name>
<comment type="subcellular location">
    <subcellularLocation>
        <location evidence="1">Cell membrane</location>
        <topology evidence="1">Multi-pass membrane protein</topology>
    </subcellularLocation>
</comment>
<evidence type="ECO:0000256" key="6">
    <source>
        <dbReference type="ARBA" id="ARBA00023136"/>
    </source>
</evidence>
<evidence type="ECO:0000256" key="5">
    <source>
        <dbReference type="ARBA" id="ARBA00022989"/>
    </source>
</evidence>
<comment type="similarity">
    <text evidence="2">Belongs to the glutamate-gated ion channel (TC 1.A.10.1) family.</text>
</comment>
<dbReference type="Pfam" id="PF00060">
    <property type="entry name" value="Lig_chan"/>
    <property type="match status" value="1"/>
</dbReference>
<evidence type="ECO:0000313" key="11">
    <source>
        <dbReference type="EMBL" id="MBY77665.1"/>
    </source>
</evidence>
<dbReference type="SUPFAM" id="SSF53850">
    <property type="entry name" value="Periplasmic binding protein-like II"/>
    <property type="match status" value="1"/>
</dbReference>
<sequence length="638" mass="73037">MFELQQILLFSTSICVISCGSYNDRSTSFLDGITNSFKDMRVQTVWAATCWDKSTNNELLARLSSKDISITFDEQNLAIAHQTHKTWYISGMLVDLACDDASSLLKQASRERLFNLQNVWFLYNRYGSPSNITSTSEVALQVFRTYLGEAYVLPDSRVYLLVKVDGDFWEVWDGFRVSVSEDIRVSRVGMMTPNRVEIKHSDRTNFQRAVLKASTVILEPKDFFGFDKPPRTLNLDVFAYMHYTVSVILAEQLNFTLNLTFSPDYGWNHGNGTYSGMIGLLQREEIDFTAAGSLMRADRMDVGDITVGTFVASTIAIYRQPPLSTVNNIFTLPFALNVWIVMVIMMIAFIVALLFLIWTSNRLRGEKTTLSTTLDTVTLVLGAICQQGQSTNIRSLAERVTIFVLFLATVFLFTSYAANIVVLLQSTSKTIKSISDLANKPITFSVQDTKHIYVYFNETMDENIKKIYTEKMKPQMKKAFTNPEIGIERVRNEFHSFLGEITLAYQIIARKWKENEKCSLSELELFKIPLLTLYIVKKSGYKDVFKQKIIQQHEIGLKHRISKNTLPQKQKCDSANSVVLHFDSVSMKEIYPALLFLSYGISISMLLFLVEHICKFHANKQKRNANENIQQRVFRHYF</sequence>
<feature type="transmembrane region" description="Helical" evidence="9">
    <location>
        <begin position="338"/>
        <end position="358"/>
    </location>
</feature>
<proteinExistence type="inferred from homology"/>
<dbReference type="InterPro" id="IPR052192">
    <property type="entry name" value="Insect_Ionotropic_Sensory_Rcpt"/>
</dbReference>
<dbReference type="GO" id="GO:0050906">
    <property type="term" value="P:detection of stimulus involved in sensory perception"/>
    <property type="evidence" value="ECO:0007669"/>
    <property type="project" value="UniProtKB-ARBA"/>
</dbReference>
<evidence type="ECO:0000256" key="1">
    <source>
        <dbReference type="ARBA" id="ARBA00004651"/>
    </source>
</evidence>
<evidence type="ECO:0000313" key="13">
    <source>
        <dbReference type="RefSeq" id="XP_025422117.1"/>
    </source>
</evidence>
<evidence type="ECO:0000256" key="8">
    <source>
        <dbReference type="ARBA" id="ARBA00023180"/>
    </source>
</evidence>
<evidence type="ECO:0000313" key="12">
    <source>
        <dbReference type="Proteomes" id="UP000694846"/>
    </source>
</evidence>
<reference evidence="11" key="1">
    <citation type="submission" date="2018-04" db="EMBL/GenBank/DDBJ databases">
        <title>Transcriptome assembly of Sipha flava.</title>
        <authorList>
            <person name="Scully E.D."/>
            <person name="Geib S.M."/>
            <person name="Palmer N.A."/>
            <person name="Koch K."/>
            <person name="Bradshaw J."/>
            <person name="Heng-Moss T."/>
            <person name="Sarath G."/>
        </authorList>
    </citation>
    <scope>NUCLEOTIDE SEQUENCE</scope>
</reference>
<dbReference type="AlphaFoldDB" id="A0A2S2QIU2"/>
<reference evidence="13" key="2">
    <citation type="submission" date="2025-04" db="UniProtKB">
        <authorList>
            <consortium name="RefSeq"/>
        </authorList>
    </citation>
    <scope>IDENTIFICATION</scope>
    <source>
        <tissue evidence="13">Whole body</tissue>
    </source>
</reference>
<keyword evidence="8" id="KW-0325">Glycoprotein</keyword>
<dbReference type="RefSeq" id="XP_025422117.1">
    <property type="nucleotide sequence ID" value="XM_025566332.1"/>
</dbReference>
<dbReference type="EMBL" id="GGMS01008462">
    <property type="protein sequence ID" value="MBY77665.1"/>
    <property type="molecule type" value="Transcribed_RNA"/>
</dbReference>
<protein>
    <submittedName>
        <fullName evidence="13">Glutamate receptor U1-like</fullName>
    </submittedName>
    <submittedName>
        <fullName evidence="11">Glutamate receptor delta-1 subunit</fullName>
    </submittedName>
</protein>
<dbReference type="OrthoDB" id="9997229at2759"/>
<dbReference type="PANTHER" id="PTHR42643">
    <property type="entry name" value="IONOTROPIC RECEPTOR 20A-RELATED"/>
    <property type="match status" value="1"/>
</dbReference>
<keyword evidence="7 11" id="KW-0675">Receptor</keyword>
<keyword evidence="12" id="KW-1185">Reference proteome</keyword>
<keyword evidence="4 9" id="KW-0812">Transmembrane</keyword>
<organism evidence="11">
    <name type="scientific">Sipha flava</name>
    <name type="common">yellow sugarcane aphid</name>
    <dbReference type="NCBI Taxonomy" id="143950"/>
    <lineage>
        <taxon>Eukaryota</taxon>
        <taxon>Metazoa</taxon>
        <taxon>Ecdysozoa</taxon>
        <taxon>Arthropoda</taxon>
        <taxon>Hexapoda</taxon>
        <taxon>Insecta</taxon>
        <taxon>Pterygota</taxon>
        <taxon>Neoptera</taxon>
        <taxon>Paraneoptera</taxon>
        <taxon>Hemiptera</taxon>
        <taxon>Sternorrhyncha</taxon>
        <taxon>Aphidomorpha</taxon>
        <taxon>Aphidoidea</taxon>
        <taxon>Aphididae</taxon>
        <taxon>Sipha</taxon>
    </lineage>
</organism>
<keyword evidence="5 9" id="KW-1133">Transmembrane helix</keyword>
<keyword evidence="6 9" id="KW-0472">Membrane</keyword>
<evidence type="ECO:0000256" key="9">
    <source>
        <dbReference type="SAM" id="Phobius"/>
    </source>
</evidence>
<feature type="domain" description="Ionotropic glutamate receptor C-terminal" evidence="10">
    <location>
        <begin position="336"/>
        <end position="590"/>
    </location>
</feature>
<keyword evidence="3" id="KW-1003">Cell membrane</keyword>
<evidence type="ECO:0000256" key="2">
    <source>
        <dbReference type="ARBA" id="ARBA00008685"/>
    </source>
</evidence>
<accession>A0A2S2QIU2</accession>
<evidence type="ECO:0000259" key="10">
    <source>
        <dbReference type="Pfam" id="PF00060"/>
    </source>
</evidence>
<evidence type="ECO:0000256" key="4">
    <source>
        <dbReference type="ARBA" id="ARBA00022692"/>
    </source>
</evidence>
<dbReference type="GO" id="GO:0005886">
    <property type="term" value="C:plasma membrane"/>
    <property type="evidence" value="ECO:0007669"/>
    <property type="project" value="UniProtKB-SubCell"/>
</dbReference>
<dbReference type="Proteomes" id="UP000694846">
    <property type="component" value="Unplaced"/>
</dbReference>
<dbReference type="Gene3D" id="3.40.190.10">
    <property type="entry name" value="Periplasmic binding protein-like II"/>
    <property type="match status" value="1"/>
</dbReference>
<dbReference type="InterPro" id="IPR001320">
    <property type="entry name" value="Iontro_rcpt_C"/>
</dbReference>